<dbReference type="FunFam" id="1.10.287.370:FF:000002">
    <property type="entry name" value="Prefoldin subunit 2"/>
    <property type="match status" value="1"/>
</dbReference>
<dbReference type="InterPro" id="IPR002777">
    <property type="entry name" value="PFD_beta-like"/>
</dbReference>
<dbReference type="OMA" id="CFKMIGG"/>
<dbReference type="GO" id="GO:0016272">
    <property type="term" value="C:prefoldin complex"/>
    <property type="evidence" value="ECO:0007669"/>
    <property type="project" value="InterPro"/>
</dbReference>
<evidence type="ECO:0008006" key="5">
    <source>
        <dbReference type="Google" id="ProtNLM"/>
    </source>
</evidence>
<dbReference type="eggNOG" id="KOG4098">
    <property type="taxonomic scope" value="Eukaryota"/>
</dbReference>
<evidence type="ECO:0000256" key="2">
    <source>
        <dbReference type="ARBA" id="ARBA00023186"/>
    </source>
</evidence>
<sequence length="129" mass="14231">MSSSSASKRPSDQELVAQFQAMKQDLQSLASKLGELEMDKEEHTLVIDSIKPLPKDRKCFRLVGGVLMERTVAEVLPALEANLDGINSVIKQLVTTYKTKEEAMQAFQKKWDIRIVQQSGGAGARAVQA</sequence>
<evidence type="ECO:0000313" key="3">
    <source>
        <dbReference type="EMBL" id="KNE60950.1"/>
    </source>
</evidence>
<dbReference type="STRING" id="578462.A0A0L0SEY2"/>
<evidence type="ECO:0000313" key="4">
    <source>
        <dbReference type="Proteomes" id="UP000054350"/>
    </source>
</evidence>
<comment type="similarity">
    <text evidence="1">Belongs to the prefoldin subunit beta family.</text>
</comment>
<dbReference type="GO" id="GO:0006457">
    <property type="term" value="P:protein folding"/>
    <property type="evidence" value="ECO:0007669"/>
    <property type="project" value="InterPro"/>
</dbReference>
<accession>A0A0L0SEY2</accession>
<dbReference type="InterPro" id="IPR027235">
    <property type="entry name" value="PFD2"/>
</dbReference>
<dbReference type="EMBL" id="GG745337">
    <property type="protein sequence ID" value="KNE60950.1"/>
    <property type="molecule type" value="Genomic_DNA"/>
</dbReference>
<dbReference type="Pfam" id="PF01920">
    <property type="entry name" value="Prefoldin_2"/>
    <property type="match status" value="1"/>
</dbReference>
<dbReference type="Proteomes" id="UP000054350">
    <property type="component" value="Unassembled WGS sequence"/>
</dbReference>
<gene>
    <name evidence="3" type="ORF">AMAG_06711</name>
</gene>
<dbReference type="OrthoDB" id="29646at2759"/>
<proteinExistence type="inferred from homology"/>
<dbReference type="GO" id="GO:0051082">
    <property type="term" value="F:unfolded protein binding"/>
    <property type="evidence" value="ECO:0007669"/>
    <property type="project" value="InterPro"/>
</dbReference>
<dbReference type="InterPro" id="IPR009053">
    <property type="entry name" value="Prefoldin"/>
</dbReference>
<protein>
    <recommendedName>
        <fullName evidence="5">Prefoldin subunit 2</fullName>
    </recommendedName>
</protein>
<dbReference type="SUPFAM" id="SSF46579">
    <property type="entry name" value="Prefoldin"/>
    <property type="match status" value="1"/>
</dbReference>
<organism evidence="3 4">
    <name type="scientific">Allomyces macrogynus (strain ATCC 38327)</name>
    <name type="common">Allomyces javanicus var. macrogynus</name>
    <dbReference type="NCBI Taxonomy" id="578462"/>
    <lineage>
        <taxon>Eukaryota</taxon>
        <taxon>Fungi</taxon>
        <taxon>Fungi incertae sedis</taxon>
        <taxon>Blastocladiomycota</taxon>
        <taxon>Blastocladiomycetes</taxon>
        <taxon>Blastocladiales</taxon>
        <taxon>Blastocladiaceae</taxon>
        <taxon>Allomyces</taxon>
    </lineage>
</organism>
<evidence type="ECO:0000256" key="1">
    <source>
        <dbReference type="ARBA" id="ARBA00008045"/>
    </source>
</evidence>
<dbReference type="AlphaFoldDB" id="A0A0L0SEY2"/>
<reference evidence="3 4" key="1">
    <citation type="submission" date="2009-11" db="EMBL/GenBank/DDBJ databases">
        <title>Annotation of Allomyces macrogynus ATCC 38327.</title>
        <authorList>
            <consortium name="The Broad Institute Genome Sequencing Platform"/>
            <person name="Russ C."/>
            <person name="Cuomo C."/>
            <person name="Burger G."/>
            <person name="Gray M.W."/>
            <person name="Holland P.W.H."/>
            <person name="King N."/>
            <person name="Lang F.B.F."/>
            <person name="Roger A.J."/>
            <person name="Ruiz-Trillo I."/>
            <person name="Young S.K."/>
            <person name="Zeng Q."/>
            <person name="Gargeya S."/>
            <person name="Fitzgerald M."/>
            <person name="Haas B."/>
            <person name="Abouelleil A."/>
            <person name="Alvarado L."/>
            <person name="Arachchi H.M."/>
            <person name="Berlin A."/>
            <person name="Chapman S.B."/>
            <person name="Gearin G."/>
            <person name="Goldberg J."/>
            <person name="Griggs A."/>
            <person name="Gujja S."/>
            <person name="Hansen M."/>
            <person name="Heiman D."/>
            <person name="Howarth C."/>
            <person name="Larimer J."/>
            <person name="Lui A."/>
            <person name="MacDonald P.J.P."/>
            <person name="McCowen C."/>
            <person name="Montmayeur A."/>
            <person name="Murphy C."/>
            <person name="Neiman D."/>
            <person name="Pearson M."/>
            <person name="Priest M."/>
            <person name="Roberts A."/>
            <person name="Saif S."/>
            <person name="Shea T."/>
            <person name="Sisk P."/>
            <person name="Stolte C."/>
            <person name="Sykes S."/>
            <person name="Wortman J."/>
            <person name="Nusbaum C."/>
            <person name="Birren B."/>
        </authorList>
    </citation>
    <scope>NUCLEOTIDE SEQUENCE [LARGE SCALE GENOMIC DNA]</scope>
    <source>
        <strain evidence="3 4">ATCC 38327</strain>
    </source>
</reference>
<reference evidence="4" key="2">
    <citation type="submission" date="2009-11" db="EMBL/GenBank/DDBJ databases">
        <title>The Genome Sequence of Allomyces macrogynus strain ATCC 38327.</title>
        <authorList>
            <consortium name="The Broad Institute Genome Sequencing Platform"/>
            <person name="Russ C."/>
            <person name="Cuomo C."/>
            <person name="Shea T."/>
            <person name="Young S.K."/>
            <person name="Zeng Q."/>
            <person name="Koehrsen M."/>
            <person name="Haas B."/>
            <person name="Borodovsky M."/>
            <person name="Guigo R."/>
            <person name="Alvarado L."/>
            <person name="Berlin A."/>
            <person name="Borenstein D."/>
            <person name="Chen Z."/>
            <person name="Engels R."/>
            <person name="Freedman E."/>
            <person name="Gellesch M."/>
            <person name="Goldberg J."/>
            <person name="Griggs A."/>
            <person name="Gujja S."/>
            <person name="Heiman D."/>
            <person name="Hepburn T."/>
            <person name="Howarth C."/>
            <person name="Jen D."/>
            <person name="Larson L."/>
            <person name="Lewis B."/>
            <person name="Mehta T."/>
            <person name="Park D."/>
            <person name="Pearson M."/>
            <person name="Roberts A."/>
            <person name="Saif S."/>
            <person name="Shenoy N."/>
            <person name="Sisk P."/>
            <person name="Stolte C."/>
            <person name="Sykes S."/>
            <person name="Walk T."/>
            <person name="White J."/>
            <person name="Yandava C."/>
            <person name="Burger G."/>
            <person name="Gray M.W."/>
            <person name="Holland P.W.H."/>
            <person name="King N."/>
            <person name="Lang F.B.F."/>
            <person name="Roger A.J."/>
            <person name="Ruiz-Trillo I."/>
            <person name="Lander E."/>
            <person name="Nusbaum C."/>
        </authorList>
    </citation>
    <scope>NUCLEOTIDE SEQUENCE [LARGE SCALE GENOMIC DNA]</scope>
    <source>
        <strain evidence="4">ATCC 38327</strain>
    </source>
</reference>
<dbReference type="CDD" id="cd23163">
    <property type="entry name" value="Prefoldin_2"/>
    <property type="match status" value="1"/>
</dbReference>
<keyword evidence="2" id="KW-0143">Chaperone</keyword>
<dbReference type="PANTHER" id="PTHR13303">
    <property type="entry name" value="PREFOLDIN SUBUNIT 2"/>
    <property type="match status" value="1"/>
</dbReference>
<keyword evidence="4" id="KW-1185">Reference proteome</keyword>
<name>A0A0L0SEY2_ALLM3</name>
<dbReference type="VEuPathDB" id="FungiDB:AMAG_06711"/>
<dbReference type="Gene3D" id="1.10.287.370">
    <property type="match status" value="1"/>
</dbReference>